<proteinExistence type="predicted"/>
<dbReference type="SUPFAM" id="SSF53335">
    <property type="entry name" value="S-adenosyl-L-methionine-dependent methyltransferases"/>
    <property type="match status" value="1"/>
</dbReference>
<gene>
    <name evidence="1" type="ORF">CTZ28_28325</name>
</gene>
<dbReference type="GO" id="GO:0008168">
    <property type="term" value="F:methyltransferase activity"/>
    <property type="evidence" value="ECO:0007669"/>
    <property type="project" value="UniProtKB-KW"/>
</dbReference>
<dbReference type="AlphaFoldDB" id="A0A3M0I0B8"/>
<dbReference type="OrthoDB" id="3528482at2"/>
<accession>A0A3M0I0B8</accession>
<dbReference type="EMBL" id="PENI01000021">
    <property type="protein sequence ID" value="RMB82727.1"/>
    <property type="molecule type" value="Genomic_DNA"/>
</dbReference>
<dbReference type="GO" id="GO:0032259">
    <property type="term" value="P:methylation"/>
    <property type="evidence" value="ECO:0007669"/>
    <property type="project" value="UniProtKB-KW"/>
</dbReference>
<keyword evidence="1" id="KW-0489">Methyltransferase</keyword>
<sequence length="166" mass="18087">MAQGRARIGLRFPLRTASLVPSSARLVERLATHLVQRFPRAEIVTASAWDLPGVLADRGVHTADVVVSSLPWSAFAGPHGRTLVPKIASLLSESGVYTQFTYAFARWAPPSRHRLAQVRQLFEEVAASRTVYRNLPPALVYSARRPRVPAGHSLSPAVRAESSIAS</sequence>
<comment type="caution">
    <text evidence="1">The sequence shown here is derived from an EMBL/GenBank/DDBJ whole genome shotgun (WGS) entry which is preliminary data.</text>
</comment>
<protein>
    <submittedName>
        <fullName evidence="1">SAM-dependent methyltransferase</fullName>
    </submittedName>
</protein>
<reference evidence="1 2" key="1">
    <citation type="submission" date="2017-11" db="EMBL/GenBank/DDBJ databases">
        <title>Draft genome of actinobacteria isolated from guarana (Paullinia cupana (Mart.) Ducke.</title>
        <authorList>
            <person name="Siqueira K.A."/>
            <person name="Liotti R.G."/>
            <person name="Mendes T.A.O."/>
            <person name="Soares M.A."/>
        </authorList>
    </citation>
    <scope>NUCLEOTIDE SEQUENCE [LARGE SCALE GENOMIC DNA]</scope>
    <source>
        <strain evidence="1 2">193</strain>
    </source>
</reference>
<dbReference type="Proteomes" id="UP000270471">
    <property type="component" value="Unassembled WGS sequence"/>
</dbReference>
<dbReference type="InterPro" id="IPR029063">
    <property type="entry name" value="SAM-dependent_MTases_sf"/>
</dbReference>
<evidence type="ECO:0000313" key="1">
    <source>
        <dbReference type="EMBL" id="RMB82727.1"/>
    </source>
</evidence>
<organism evidence="1 2">
    <name type="scientific">Streptomyces shenzhenensis</name>
    <dbReference type="NCBI Taxonomy" id="943815"/>
    <lineage>
        <taxon>Bacteria</taxon>
        <taxon>Bacillati</taxon>
        <taxon>Actinomycetota</taxon>
        <taxon>Actinomycetes</taxon>
        <taxon>Kitasatosporales</taxon>
        <taxon>Streptomycetaceae</taxon>
        <taxon>Streptomyces</taxon>
    </lineage>
</organism>
<keyword evidence="2" id="KW-1185">Reference proteome</keyword>
<evidence type="ECO:0000313" key="2">
    <source>
        <dbReference type="Proteomes" id="UP000270471"/>
    </source>
</evidence>
<keyword evidence="1" id="KW-0808">Transferase</keyword>
<name>A0A3M0I0B8_9ACTN</name>